<gene>
    <name evidence="2" type="ORF">CHH72_22335</name>
</gene>
<protein>
    <recommendedName>
        <fullName evidence="1">Replication initiation protein-like C-terminal domain-containing protein</fullName>
    </recommendedName>
</protein>
<reference evidence="2 3" key="1">
    <citation type="submission" date="2017-07" db="EMBL/GenBank/DDBJ databases">
        <title>Isolation and whole genome analysis of endospore-forming bacteria from heroin.</title>
        <authorList>
            <person name="Kalinowski J."/>
            <person name="Ahrens B."/>
            <person name="Al-Dilaimi A."/>
            <person name="Winkler A."/>
            <person name="Wibberg D."/>
            <person name="Schleenbecker U."/>
            <person name="Ruckert C."/>
            <person name="Wolfel R."/>
            <person name="Grass G."/>
        </authorList>
    </citation>
    <scope>NUCLEOTIDE SEQUENCE [LARGE SCALE GENOMIC DNA]</scope>
    <source>
        <strain evidence="2 3">7539</strain>
    </source>
</reference>
<proteinExistence type="predicted"/>
<feature type="domain" description="Replication initiation protein-like C-terminal" evidence="1">
    <location>
        <begin position="21"/>
        <end position="218"/>
    </location>
</feature>
<evidence type="ECO:0000259" key="1">
    <source>
        <dbReference type="Pfam" id="PF02486"/>
    </source>
</evidence>
<name>A0A268NTE7_SHOCL</name>
<dbReference type="InterPro" id="IPR003491">
    <property type="entry name" value="REP-like_C"/>
</dbReference>
<sequence>MEQLKSVSWQELFKKIFMNGGKFTRLDLALDDIATKDRDLYFKVSTLERKLKRGLCKSKMKRARHIEEIDIGNGEVGGQTLYFGQPSSRIQVRFYEKNYERIAAGYEIKEDIIGWNRTELQLRKQRADKTAGLIASGEMELGKIIAGLLKHYISFISEKQTDTNKSRQKVAKFWDKFLGDIEPLKIAEKAPDQTIERKMSWLDHSVQKSFAAVFYANGSDLDKVGEFINEGLQKLDDNDLLMIEDYINQRKKEKDFLEKMAKKNRPSGQEGQ</sequence>
<dbReference type="Proteomes" id="UP000216207">
    <property type="component" value="Unassembled WGS sequence"/>
</dbReference>
<dbReference type="Pfam" id="PF02486">
    <property type="entry name" value="Rep_trans"/>
    <property type="match status" value="1"/>
</dbReference>
<dbReference type="EMBL" id="NPCC01000059">
    <property type="protein sequence ID" value="PAE86661.1"/>
    <property type="molecule type" value="Genomic_DNA"/>
</dbReference>
<evidence type="ECO:0000313" key="2">
    <source>
        <dbReference type="EMBL" id="PAE86661.1"/>
    </source>
</evidence>
<evidence type="ECO:0000313" key="3">
    <source>
        <dbReference type="Proteomes" id="UP000216207"/>
    </source>
</evidence>
<organism evidence="2 3">
    <name type="scientific">Shouchella clausii</name>
    <name type="common">Alkalihalobacillus clausii</name>
    <dbReference type="NCBI Taxonomy" id="79880"/>
    <lineage>
        <taxon>Bacteria</taxon>
        <taxon>Bacillati</taxon>
        <taxon>Bacillota</taxon>
        <taxon>Bacilli</taxon>
        <taxon>Bacillales</taxon>
        <taxon>Bacillaceae</taxon>
        <taxon>Shouchella</taxon>
    </lineage>
</organism>
<accession>A0A268NTE7</accession>
<comment type="caution">
    <text evidence="2">The sequence shown here is derived from an EMBL/GenBank/DDBJ whole genome shotgun (WGS) entry which is preliminary data.</text>
</comment>
<dbReference type="AlphaFoldDB" id="A0A268NTE7"/>